<reference evidence="2 3" key="2">
    <citation type="journal article" date="2013" name="Plant Cell Physiol.">
        <title>Rice Annotation Project Database (RAP-DB): an integrative and interactive database for rice genomics.</title>
        <authorList>
            <person name="Sakai H."/>
            <person name="Lee S.S."/>
            <person name="Tanaka T."/>
            <person name="Numa H."/>
            <person name="Kim J."/>
            <person name="Kawahara Y."/>
            <person name="Wakimoto H."/>
            <person name="Yang C.C."/>
            <person name="Iwamoto M."/>
            <person name="Abe T."/>
            <person name="Yamada Y."/>
            <person name="Muto A."/>
            <person name="Inokuchi H."/>
            <person name="Ikemura T."/>
            <person name="Matsumoto T."/>
            <person name="Sasaki T."/>
            <person name="Itoh T."/>
        </authorList>
    </citation>
    <scope>NUCLEOTIDE SEQUENCE [LARGE SCALE GENOMIC DNA]</scope>
    <source>
        <strain evidence="3">cv. Nipponbare</strain>
    </source>
</reference>
<sequence>MGVTRGDAAPCFLEGNRSKGAVVVPRGRLGEAAAGRDGGGWASGLAALAAWARRRPGVAVAWGSCGLGLLGQAGHGGRGGRRSEGGRRRLGR</sequence>
<name>A0A0P0YAM8_ORYSJ</name>
<dbReference type="AlphaFoldDB" id="A0A0P0YAM8"/>
<dbReference type="InParanoid" id="A0A0P0YAM8"/>
<reference evidence="2 3" key="3">
    <citation type="journal article" date="2013" name="Rice">
        <title>Improvement of the Oryza sativa Nipponbare reference genome using next generation sequence and optical map data.</title>
        <authorList>
            <person name="Kawahara Y."/>
            <person name="de la Bastide M."/>
            <person name="Hamilton J.P."/>
            <person name="Kanamori H."/>
            <person name="McCombie W.R."/>
            <person name="Ouyang S."/>
            <person name="Schwartz D.C."/>
            <person name="Tanaka T."/>
            <person name="Wu J."/>
            <person name="Zhou S."/>
            <person name="Childs K.L."/>
            <person name="Davidson R.M."/>
            <person name="Lin H."/>
            <person name="Quesada-Ocampo L."/>
            <person name="Vaillancourt B."/>
            <person name="Sakai H."/>
            <person name="Lee S.S."/>
            <person name="Kim J."/>
            <person name="Numa H."/>
            <person name="Itoh T."/>
            <person name="Buell C.R."/>
            <person name="Matsumoto T."/>
        </authorList>
    </citation>
    <scope>NUCLEOTIDE SEQUENCE [LARGE SCALE GENOMIC DNA]</scope>
    <source>
        <strain evidence="3">cv. Nipponbare</strain>
    </source>
</reference>
<protein>
    <submittedName>
        <fullName evidence="2">Os12g0504550 protein</fullName>
    </submittedName>
</protein>
<dbReference type="PaxDb" id="39947-A0A0P0YAM8"/>
<organism evidence="2 3">
    <name type="scientific">Oryza sativa subsp. japonica</name>
    <name type="common">Rice</name>
    <dbReference type="NCBI Taxonomy" id="39947"/>
    <lineage>
        <taxon>Eukaryota</taxon>
        <taxon>Viridiplantae</taxon>
        <taxon>Streptophyta</taxon>
        <taxon>Embryophyta</taxon>
        <taxon>Tracheophyta</taxon>
        <taxon>Spermatophyta</taxon>
        <taxon>Magnoliopsida</taxon>
        <taxon>Liliopsida</taxon>
        <taxon>Poales</taxon>
        <taxon>Poaceae</taxon>
        <taxon>BOP clade</taxon>
        <taxon>Oryzoideae</taxon>
        <taxon>Oryzeae</taxon>
        <taxon>Oryzinae</taxon>
        <taxon>Oryza</taxon>
        <taxon>Oryza sativa</taxon>
    </lineage>
</organism>
<reference evidence="3" key="1">
    <citation type="journal article" date="2005" name="Nature">
        <title>The map-based sequence of the rice genome.</title>
        <authorList>
            <consortium name="International rice genome sequencing project (IRGSP)"/>
            <person name="Matsumoto T."/>
            <person name="Wu J."/>
            <person name="Kanamori H."/>
            <person name="Katayose Y."/>
            <person name="Fujisawa M."/>
            <person name="Namiki N."/>
            <person name="Mizuno H."/>
            <person name="Yamamoto K."/>
            <person name="Antonio B.A."/>
            <person name="Baba T."/>
            <person name="Sakata K."/>
            <person name="Nagamura Y."/>
            <person name="Aoki H."/>
            <person name="Arikawa K."/>
            <person name="Arita K."/>
            <person name="Bito T."/>
            <person name="Chiden Y."/>
            <person name="Fujitsuka N."/>
            <person name="Fukunaka R."/>
            <person name="Hamada M."/>
            <person name="Harada C."/>
            <person name="Hayashi A."/>
            <person name="Hijishita S."/>
            <person name="Honda M."/>
            <person name="Hosokawa S."/>
            <person name="Ichikawa Y."/>
            <person name="Idonuma A."/>
            <person name="Iijima M."/>
            <person name="Ikeda M."/>
            <person name="Ikeno M."/>
            <person name="Ito K."/>
            <person name="Ito S."/>
            <person name="Ito T."/>
            <person name="Ito Y."/>
            <person name="Ito Y."/>
            <person name="Iwabuchi A."/>
            <person name="Kamiya K."/>
            <person name="Karasawa W."/>
            <person name="Kurita K."/>
            <person name="Katagiri S."/>
            <person name="Kikuta A."/>
            <person name="Kobayashi H."/>
            <person name="Kobayashi N."/>
            <person name="Machita K."/>
            <person name="Maehara T."/>
            <person name="Masukawa M."/>
            <person name="Mizubayashi T."/>
            <person name="Mukai Y."/>
            <person name="Nagasaki H."/>
            <person name="Nagata Y."/>
            <person name="Naito S."/>
            <person name="Nakashima M."/>
            <person name="Nakama Y."/>
            <person name="Nakamichi Y."/>
            <person name="Nakamura M."/>
            <person name="Meguro A."/>
            <person name="Negishi M."/>
            <person name="Ohta I."/>
            <person name="Ohta T."/>
            <person name="Okamoto M."/>
            <person name="Ono N."/>
            <person name="Saji S."/>
            <person name="Sakaguchi M."/>
            <person name="Sakai K."/>
            <person name="Shibata M."/>
            <person name="Shimokawa T."/>
            <person name="Song J."/>
            <person name="Takazaki Y."/>
            <person name="Terasawa K."/>
            <person name="Tsugane M."/>
            <person name="Tsuji K."/>
            <person name="Ueda S."/>
            <person name="Waki K."/>
            <person name="Yamagata H."/>
            <person name="Yamamoto M."/>
            <person name="Yamamoto S."/>
            <person name="Yamane H."/>
            <person name="Yoshiki S."/>
            <person name="Yoshihara R."/>
            <person name="Yukawa K."/>
            <person name="Zhong H."/>
            <person name="Yano M."/>
            <person name="Yuan Q."/>
            <person name="Ouyang S."/>
            <person name="Liu J."/>
            <person name="Jones K.M."/>
            <person name="Gansberger K."/>
            <person name="Moffat K."/>
            <person name="Hill J."/>
            <person name="Bera J."/>
            <person name="Fadrosh D."/>
            <person name="Jin S."/>
            <person name="Johri S."/>
            <person name="Kim M."/>
            <person name="Overton L."/>
            <person name="Reardon M."/>
            <person name="Tsitrin T."/>
            <person name="Vuong H."/>
            <person name="Weaver B."/>
            <person name="Ciecko A."/>
            <person name="Tallon L."/>
            <person name="Jackson J."/>
            <person name="Pai G."/>
            <person name="Aken S.V."/>
            <person name="Utterback T."/>
            <person name="Reidmuller S."/>
            <person name="Feldblyum T."/>
            <person name="Hsiao J."/>
            <person name="Zismann V."/>
            <person name="Iobst S."/>
            <person name="de Vazeille A.R."/>
            <person name="Buell C.R."/>
            <person name="Ying K."/>
            <person name="Li Y."/>
            <person name="Lu T."/>
            <person name="Huang Y."/>
            <person name="Zhao Q."/>
            <person name="Feng Q."/>
            <person name="Zhang L."/>
            <person name="Zhu J."/>
            <person name="Weng Q."/>
            <person name="Mu J."/>
            <person name="Lu Y."/>
            <person name="Fan D."/>
            <person name="Liu Y."/>
            <person name="Guan J."/>
            <person name="Zhang Y."/>
            <person name="Yu S."/>
            <person name="Liu X."/>
            <person name="Zhang Y."/>
            <person name="Hong G."/>
            <person name="Han B."/>
            <person name="Choisne N."/>
            <person name="Demange N."/>
            <person name="Orjeda G."/>
            <person name="Samain S."/>
            <person name="Cattolico L."/>
            <person name="Pelletier E."/>
            <person name="Couloux A."/>
            <person name="Segurens B."/>
            <person name="Wincker P."/>
            <person name="D'Hont A."/>
            <person name="Scarpelli C."/>
            <person name="Weissenbach J."/>
            <person name="Salanoubat M."/>
            <person name="Quetier F."/>
            <person name="Yu Y."/>
            <person name="Kim H.R."/>
            <person name="Rambo T."/>
            <person name="Currie J."/>
            <person name="Collura K."/>
            <person name="Luo M."/>
            <person name="Yang T."/>
            <person name="Ammiraju J.S.S."/>
            <person name="Engler F."/>
            <person name="Soderlund C."/>
            <person name="Wing R.A."/>
            <person name="Palmer L.E."/>
            <person name="de la Bastide M."/>
            <person name="Spiegel L."/>
            <person name="Nascimento L."/>
            <person name="Zutavern T."/>
            <person name="O'Shaughnessy A."/>
            <person name="Dike S."/>
            <person name="Dedhia N."/>
            <person name="Preston R."/>
            <person name="Balija V."/>
            <person name="McCombie W.R."/>
            <person name="Chow T."/>
            <person name="Chen H."/>
            <person name="Chung M."/>
            <person name="Chen C."/>
            <person name="Shaw J."/>
            <person name="Wu H."/>
            <person name="Hsiao K."/>
            <person name="Chao Y."/>
            <person name="Chu M."/>
            <person name="Cheng C."/>
            <person name="Hour A."/>
            <person name="Lee P."/>
            <person name="Lin S."/>
            <person name="Lin Y."/>
            <person name="Liou J."/>
            <person name="Liu S."/>
            <person name="Hsing Y."/>
            <person name="Raghuvanshi S."/>
            <person name="Mohanty A."/>
            <person name="Bharti A.K."/>
            <person name="Gaur A."/>
            <person name="Gupta V."/>
            <person name="Kumar D."/>
            <person name="Ravi V."/>
            <person name="Vij S."/>
            <person name="Kapur A."/>
            <person name="Khurana P."/>
            <person name="Khurana P."/>
            <person name="Khurana J.P."/>
            <person name="Tyagi A.K."/>
            <person name="Gaikwad K."/>
            <person name="Singh A."/>
            <person name="Dalal V."/>
            <person name="Srivastava S."/>
            <person name="Dixit A."/>
            <person name="Pal A.K."/>
            <person name="Ghazi I.A."/>
            <person name="Yadav M."/>
            <person name="Pandit A."/>
            <person name="Bhargava A."/>
            <person name="Sureshbabu K."/>
            <person name="Batra K."/>
            <person name="Sharma T.R."/>
            <person name="Mohapatra T."/>
            <person name="Singh N.K."/>
            <person name="Messing J."/>
            <person name="Nelson A.B."/>
            <person name="Fuks G."/>
            <person name="Kavchok S."/>
            <person name="Keizer G."/>
            <person name="Linton E."/>
            <person name="Llaca V."/>
            <person name="Song R."/>
            <person name="Tanyolac B."/>
            <person name="Young S."/>
            <person name="Ho-Il K."/>
            <person name="Hahn J.H."/>
            <person name="Sangsakoo G."/>
            <person name="Vanavichit A."/>
            <person name="de Mattos Luiz.A.T."/>
            <person name="Zimmer P.D."/>
            <person name="Malone G."/>
            <person name="Dellagostin O."/>
            <person name="de Oliveira A.C."/>
            <person name="Bevan M."/>
            <person name="Bancroft I."/>
            <person name="Minx P."/>
            <person name="Cordum H."/>
            <person name="Wilson R."/>
            <person name="Cheng Z."/>
            <person name="Jin W."/>
            <person name="Jiang J."/>
            <person name="Leong S.A."/>
            <person name="Iwama H."/>
            <person name="Gojobori T."/>
            <person name="Itoh T."/>
            <person name="Niimura Y."/>
            <person name="Fujii Y."/>
            <person name="Habara T."/>
            <person name="Sakai H."/>
            <person name="Sato Y."/>
            <person name="Wilson G."/>
            <person name="Kumar K."/>
            <person name="McCouch S."/>
            <person name="Juretic N."/>
            <person name="Hoen D."/>
            <person name="Wright S."/>
            <person name="Bruskiewich R."/>
            <person name="Bureau T."/>
            <person name="Miyao A."/>
            <person name="Hirochika H."/>
            <person name="Nishikawa T."/>
            <person name="Kadowaki K."/>
            <person name="Sugiura M."/>
            <person name="Burr B."/>
            <person name="Sasaki T."/>
        </authorList>
    </citation>
    <scope>NUCLEOTIDE SEQUENCE [LARGE SCALE GENOMIC DNA]</scope>
    <source>
        <strain evidence="3">cv. Nipponbare</strain>
    </source>
</reference>
<dbReference type="Proteomes" id="UP000059680">
    <property type="component" value="Chromosome 12"/>
</dbReference>
<evidence type="ECO:0000313" key="3">
    <source>
        <dbReference type="Proteomes" id="UP000059680"/>
    </source>
</evidence>
<feature type="compositionally biased region" description="Basic and acidic residues" evidence="1">
    <location>
        <begin position="81"/>
        <end position="92"/>
    </location>
</feature>
<accession>A0A0P0YAM8</accession>
<dbReference type="EMBL" id="AP014968">
    <property type="protein sequence ID" value="BAT17280.1"/>
    <property type="molecule type" value="Genomic_DNA"/>
</dbReference>
<evidence type="ECO:0000313" key="2">
    <source>
        <dbReference type="EMBL" id="BAT17280.1"/>
    </source>
</evidence>
<gene>
    <name evidence="2" type="ordered locus">Os12g0504550</name>
    <name evidence="2" type="ORF">OSNPB_120504550</name>
</gene>
<proteinExistence type="predicted"/>
<evidence type="ECO:0000256" key="1">
    <source>
        <dbReference type="SAM" id="MobiDB-lite"/>
    </source>
</evidence>
<feature type="region of interest" description="Disordered" evidence="1">
    <location>
        <begin position="71"/>
        <end position="92"/>
    </location>
</feature>
<keyword evidence="3" id="KW-1185">Reference proteome</keyword>